<dbReference type="InterPro" id="IPR029060">
    <property type="entry name" value="PIN-like_dom_sf"/>
</dbReference>
<dbReference type="InterPro" id="IPR021799">
    <property type="entry name" value="PIN-like_prokaryotic"/>
</dbReference>
<evidence type="ECO:0000313" key="1">
    <source>
        <dbReference type="EMBL" id="OOC11537.1"/>
    </source>
</evidence>
<dbReference type="Pfam" id="PF11848">
    <property type="entry name" value="DUF3368"/>
    <property type="match status" value="1"/>
</dbReference>
<reference evidence="1 2" key="1">
    <citation type="submission" date="2017-02" db="EMBL/GenBank/DDBJ databases">
        <title>Genomic diversity within the haloalkaliphilic genus Thioalkalivibrio.</title>
        <authorList>
            <person name="Ahn A.-C."/>
            <person name="Meier-Kolthoff J."/>
            <person name="Overmars L."/>
            <person name="Richter M."/>
            <person name="Woyke T."/>
            <person name="Sorokin D.Y."/>
            <person name="Muyzer G."/>
        </authorList>
    </citation>
    <scope>NUCLEOTIDE SEQUENCE [LARGE SCALE GENOMIC DNA]</scope>
    <source>
        <strain evidence="1 2">HL17</strain>
    </source>
</reference>
<dbReference type="AlphaFoldDB" id="A0A1V3A2C5"/>
<dbReference type="STRING" id="252474.B1A74_00050"/>
<keyword evidence="2" id="KW-1185">Reference proteome</keyword>
<comment type="caution">
    <text evidence="1">The sequence shown here is derived from an EMBL/GenBank/DDBJ whole genome shotgun (WGS) entry which is preliminary data.</text>
</comment>
<evidence type="ECO:0000313" key="2">
    <source>
        <dbReference type="Proteomes" id="UP000189177"/>
    </source>
</evidence>
<accession>A0A1V3A2C5</accession>
<dbReference type="Proteomes" id="UP000189177">
    <property type="component" value="Unassembled WGS sequence"/>
</dbReference>
<name>A0A1V3A2C5_9GAMM</name>
<proteinExistence type="predicted"/>
<protein>
    <submittedName>
        <fullName evidence="1">DUF3368 domain-containing protein</fullName>
    </submittedName>
</protein>
<organism evidence="1 2">
    <name type="scientific">Thioalkalivibrio halophilus</name>
    <dbReference type="NCBI Taxonomy" id="252474"/>
    <lineage>
        <taxon>Bacteria</taxon>
        <taxon>Pseudomonadati</taxon>
        <taxon>Pseudomonadota</taxon>
        <taxon>Gammaproteobacteria</taxon>
        <taxon>Chromatiales</taxon>
        <taxon>Ectothiorhodospiraceae</taxon>
        <taxon>Thioalkalivibrio</taxon>
    </lineage>
</organism>
<gene>
    <name evidence="1" type="ORF">B1A74_00050</name>
</gene>
<dbReference type="RefSeq" id="WP_077243400.1">
    <property type="nucleotide sequence ID" value="NZ_MUZR01000001.1"/>
</dbReference>
<dbReference type="SUPFAM" id="SSF88723">
    <property type="entry name" value="PIN domain-like"/>
    <property type="match status" value="1"/>
</dbReference>
<sequence>MLLLISDANIVIDLEAGEILHSLFELPYQFAMPDVLYEEEIKEGCPYLLDMGLKTLVVNGEYVDYAVALGETHGDEPGFIDRLALALAKQESCPLVTGDGNLRVLAAQEDTDIRGTLWILSEMIEFGLLTREQAETALNLMKQRGRRLPWQDAELTISRATYEAKVSR</sequence>
<dbReference type="EMBL" id="MUZR01000001">
    <property type="protein sequence ID" value="OOC11537.1"/>
    <property type="molecule type" value="Genomic_DNA"/>
</dbReference>
<dbReference type="OrthoDB" id="7359859at2"/>